<reference evidence="3" key="2">
    <citation type="submission" date="2024-04" db="EMBL/GenBank/DDBJ databases">
        <authorList>
            <person name="Chen Y."/>
            <person name="Shah S."/>
            <person name="Dougan E. K."/>
            <person name="Thang M."/>
            <person name="Chan C."/>
        </authorList>
    </citation>
    <scope>NUCLEOTIDE SEQUENCE [LARGE SCALE GENOMIC DNA]</scope>
</reference>
<evidence type="ECO:0000256" key="1">
    <source>
        <dbReference type="SAM" id="MobiDB-lite"/>
    </source>
</evidence>
<dbReference type="AlphaFoldDB" id="A0A9P1GQJ6"/>
<evidence type="ECO:0000313" key="3">
    <source>
        <dbReference type="EMBL" id="CAL1172563.1"/>
    </source>
</evidence>
<comment type="caution">
    <text evidence="2">The sequence shown here is derived from an EMBL/GenBank/DDBJ whole genome shotgun (WGS) entry which is preliminary data.</text>
</comment>
<evidence type="ECO:0000313" key="2">
    <source>
        <dbReference type="EMBL" id="CAI4019188.1"/>
    </source>
</evidence>
<gene>
    <name evidence="2" type="ORF">C1SCF055_LOCUS43703</name>
</gene>
<feature type="compositionally biased region" description="Low complexity" evidence="1">
    <location>
        <begin position="400"/>
        <end position="418"/>
    </location>
</feature>
<dbReference type="OrthoDB" id="414865at2759"/>
<organism evidence="2">
    <name type="scientific">Cladocopium goreaui</name>
    <dbReference type="NCBI Taxonomy" id="2562237"/>
    <lineage>
        <taxon>Eukaryota</taxon>
        <taxon>Sar</taxon>
        <taxon>Alveolata</taxon>
        <taxon>Dinophyceae</taxon>
        <taxon>Suessiales</taxon>
        <taxon>Symbiodiniaceae</taxon>
        <taxon>Cladocopium</taxon>
    </lineage>
</organism>
<sequence>MTTQAKNSLKYPPHQWFDIQKSSLAKESQTQRRNFRRAHPDLAAPAPRFSPDELEDPAKTIVLPSEIFAATWTASISRVGTMQGTSCWRQNPQKGPAPHLIPPRPVVHCSSTGEIYELGGPVHPQDNLALPQVCMAPDFKAKVSWPKLPDCGQRVAGIPMQALARMKSADAATEVCCPCTCRSDSAWSDATSRFAIDASWFFLIFFALPMIETSGLKCNAWPCAMANKDEIGITAWISCLLCTGVLARQLQELVKLFGSESQPKCRFRCNDEDGCVWLVDTGSEQDLISEGMLKTAKATNRRISNTPISLATASGSTRADEVADVKVDALHQPFSPYILEAIIRPDIGVIELNVDGRVPVIDSSCRVLNSKQFKKDCDLLRLFAMVSARAAEAEDDGVDEGAAVGDSGSAGGALADESGGSKDFGKKPGSVGIFSRLPRQSCIKLLAFARALLAAVGSPRMRQLSVLGGSRKSKASKSRDFGDYDNRYRRLAFLKNQSFNQNN</sequence>
<proteinExistence type="predicted"/>
<feature type="region of interest" description="Disordered" evidence="1">
    <location>
        <begin position="397"/>
        <end position="423"/>
    </location>
</feature>
<dbReference type="EMBL" id="CAMXCT020006734">
    <property type="protein sequence ID" value="CAL1172563.1"/>
    <property type="molecule type" value="Genomic_DNA"/>
</dbReference>
<keyword evidence="4" id="KW-1185">Reference proteome</keyword>
<evidence type="ECO:0000313" key="4">
    <source>
        <dbReference type="Proteomes" id="UP001152797"/>
    </source>
</evidence>
<feature type="region of interest" description="Disordered" evidence="1">
    <location>
        <begin position="20"/>
        <end position="53"/>
    </location>
</feature>
<dbReference type="EMBL" id="CAMXCT030006734">
    <property type="protein sequence ID" value="CAL4806500.1"/>
    <property type="molecule type" value="Genomic_DNA"/>
</dbReference>
<dbReference type="Proteomes" id="UP001152797">
    <property type="component" value="Unassembled WGS sequence"/>
</dbReference>
<dbReference type="EMBL" id="CAMXCT010006734">
    <property type="protein sequence ID" value="CAI4019188.1"/>
    <property type="molecule type" value="Genomic_DNA"/>
</dbReference>
<name>A0A9P1GQJ6_9DINO</name>
<reference evidence="2" key="1">
    <citation type="submission" date="2022-10" db="EMBL/GenBank/DDBJ databases">
        <authorList>
            <person name="Chen Y."/>
            <person name="Dougan E. K."/>
            <person name="Chan C."/>
            <person name="Rhodes N."/>
            <person name="Thang M."/>
        </authorList>
    </citation>
    <scope>NUCLEOTIDE SEQUENCE</scope>
</reference>
<protein>
    <submittedName>
        <fullName evidence="2">Uncharacterized protein</fullName>
    </submittedName>
</protein>
<accession>A0A9P1GQJ6</accession>
<feature type="compositionally biased region" description="Polar residues" evidence="1">
    <location>
        <begin position="20"/>
        <end position="32"/>
    </location>
</feature>